<protein>
    <submittedName>
        <fullName evidence="3">Uncharacterized protein</fullName>
    </submittedName>
</protein>
<dbReference type="InterPro" id="IPR037045">
    <property type="entry name" value="S8pro/Inhibitor_I9_sf"/>
</dbReference>
<dbReference type="EMBL" id="JAVHNR010000006">
    <property type="protein sequence ID" value="KAK6339465.1"/>
    <property type="molecule type" value="Genomic_DNA"/>
</dbReference>
<dbReference type="GO" id="GO:0042144">
    <property type="term" value="P:vacuole fusion, non-autophagic"/>
    <property type="evidence" value="ECO:0007669"/>
    <property type="project" value="TreeGrafter"/>
</dbReference>
<dbReference type="Gene3D" id="3.30.70.80">
    <property type="entry name" value="Peptidase S8 propeptide/proteinase inhibitor I9"/>
    <property type="match status" value="1"/>
</dbReference>
<comment type="caution">
    <text evidence="3">The sequence shown here is derived from an EMBL/GenBank/DDBJ whole genome shotgun (WGS) entry which is preliminary data.</text>
</comment>
<dbReference type="AlphaFoldDB" id="A0AAN8MNQ3"/>
<evidence type="ECO:0000256" key="1">
    <source>
        <dbReference type="ARBA" id="ARBA00038069"/>
    </source>
</evidence>
<keyword evidence="4" id="KW-1185">Reference proteome</keyword>
<dbReference type="PANTHER" id="PTHR28288:SF1">
    <property type="entry name" value="INHIBITOR I9 DOMAIN-CONTAINING PROTEIN"/>
    <property type="match status" value="1"/>
</dbReference>
<evidence type="ECO:0000256" key="2">
    <source>
        <dbReference type="SAM" id="SignalP"/>
    </source>
</evidence>
<dbReference type="SUPFAM" id="SSF54897">
    <property type="entry name" value="Protease propeptides/inhibitors"/>
    <property type="match status" value="1"/>
</dbReference>
<evidence type="ECO:0000313" key="4">
    <source>
        <dbReference type="Proteomes" id="UP001313282"/>
    </source>
</evidence>
<feature type="signal peptide" evidence="2">
    <location>
        <begin position="1"/>
        <end position="21"/>
    </location>
</feature>
<feature type="chain" id="PRO_5042949306" evidence="2">
    <location>
        <begin position="22"/>
        <end position="110"/>
    </location>
</feature>
<sequence>MQLKFFSFLTYLFVAFVSVAAMTNGKEDEVGWVVSFKDNTPQSIIDFTVKGLKKVGAEVTHEFSLIKGFVIKATQAAIDEFETIEGYAEIQADWKPTIEKDGPVNAFGGN</sequence>
<dbReference type="InterPro" id="IPR052471">
    <property type="entry name" value="PBI_I9"/>
</dbReference>
<organism evidence="3 4">
    <name type="scientific">Orbilia javanica</name>
    <dbReference type="NCBI Taxonomy" id="47235"/>
    <lineage>
        <taxon>Eukaryota</taxon>
        <taxon>Fungi</taxon>
        <taxon>Dikarya</taxon>
        <taxon>Ascomycota</taxon>
        <taxon>Pezizomycotina</taxon>
        <taxon>Orbiliomycetes</taxon>
        <taxon>Orbiliales</taxon>
        <taxon>Orbiliaceae</taxon>
        <taxon>Orbilia</taxon>
    </lineage>
</organism>
<dbReference type="GO" id="GO:0004866">
    <property type="term" value="F:endopeptidase inhibitor activity"/>
    <property type="evidence" value="ECO:0007669"/>
    <property type="project" value="TreeGrafter"/>
</dbReference>
<name>A0AAN8MNQ3_9PEZI</name>
<evidence type="ECO:0000313" key="3">
    <source>
        <dbReference type="EMBL" id="KAK6339465.1"/>
    </source>
</evidence>
<keyword evidence="2" id="KW-0732">Signal</keyword>
<proteinExistence type="inferred from homology"/>
<dbReference type="Proteomes" id="UP001313282">
    <property type="component" value="Unassembled WGS sequence"/>
</dbReference>
<gene>
    <name evidence="3" type="ORF">TWF718_008878</name>
</gene>
<dbReference type="PANTHER" id="PTHR28288">
    <property type="entry name" value="PROTEASE B INHIBITOR 2"/>
    <property type="match status" value="1"/>
</dbReference>
<accession>A0AAN8MNQ3</accession>
<reference evidence="3 4" key="1">
    <citation type="submission" date="2019-10" db="EMBL/GenBank/DDBJ databases">
        <authorList>
            <person name="Palmer J.M."/>
        </authorList>
    </citation>
    <scope>NUCLEOTIDE SEQUENCE [LARGE SCALE GENOMIC DNA]</scope>
    <source>
        <strain evidence="3 4">TWF718</strain>
    </source>
</reference>
<comment type="similarity">
    <text evidence="1">Belongs to the protease inhibitor I9 family.</text>
</comment>